<dbReference type="GO" id="GO:0016787">
    <property type="term" value="F:hydrolase activity"/>
    <property type="evidence" value="ECO:0007669"/>
    <property type="project" value="UniProtKB-KW"/>
</dbReference>
<organism evidence="5 6">
    <name type="scientific">Deinandra increscens subsp. villosa</name>
    <dbReference type="NCBI Taxonomy" id="3103831"/>
    <lineage>
        <taxon>Eukaryota</taxon>
        <taxon>Viridiplantae</taxon>
        <taxon>Streptophyta</taxon>
        <taxon>Embryophyta</taxon>
        <taxon>Tracheophyta</taxon>
        <taxon>Spermatophyta</taxon>
        <taxon>Magnoliopsida</taxon>
        <taxon>eudicotyledons</taxon>
        <taxon>Gunneridae</taxon>
        <taxon>Pentapetalae</taxon>
        <taxon>asterids</taxon>
        <taxon>campanulids</taxon>
        <taxon>Asterales</taxon>
        <taxon>Asteraceae</taxon>
        <taxon>Asteroideae</taxon>
        <taxon>Heliantheae alliance</taxon>
        <taxon>Madieae</taxon>
        <taxon>Madiinae</taxon>
        <taxon>Deinandra</taxon>
    </lineage>
</organism>
<dbReference type="Gene3D" id="3.30.420.10">
    <property type="entry name" value="Ribonuclease H-like superfamily/Ribonuclease H"/>
    <property type="match status" value="1"/>
</dbReference>
<dbReference type="CDD" id="cd09272">
    <property type="entry name" value="RNase_HI_RT_Ty1"/>
    <property type="match status" value="1"/>
</dbReference>
<dbReference type="Pfam" id="PF14223">
    <property type="entry name" value="Retrotran_gag_2"/>
    <property type="match status" value="1"/>
</dbReference>
<evidence type="ECO:0000313" key="5">
    <source>
        <dbReference type="EMBL" id="KAK9053984.1"/>
    </source>
</evidence>
<dbReference type="InterPro" id="IPR036397">
    <property type="entry name" value="RNaseH_sf"/>
</dbReference>
<dbReference type="EMBL" id="JBCNJP010000025">
    <property type="protein sequence ID" value="KAK9053984.1"/>
    <property type="molecule type" value="Genomic_DNA"/>
</dbReference>
<dbReference type="InterPro" id="IPR012337">
    <property type="entry name" value="RNaseH-like_sf"/>
</dbReference>
<dbReference type="InterPro" id="IPR039537">
    <property type="entry name" value="Retrotran_Ty1/copia-like"/>
</dbReference>
<dbReference type="PROSITE" id="PS50994">
    <property type="entry name" value="INTEGRASE"/>
    <property type="match status" value="1"/>
</dbReference>
<sequence length="832" mass="94818">MVSSKFENDKSDDRNDFNLWRVKMKALLVHQELADALSGEANKPEGIEDKAWKTTLEKAHSAIILCLGDRVLREVSKEKTTASVWLKLESLYMTKSLANRLYLKKKVYSFQMSPGKSMEDHYDEFNRLILYLDNIDVSLEDEDKAILFLASLPGDYEHFVDTLLYGRDSLSMDEVTATLNSKELKNKNDSKEEGEEGLYIPTLKRNLLSLGTLEHEGYNMSLKEGCVSIDSMTFLAEEGNKQALLWHKRLGHISSQGRHLTIPGTPQQNDLAERMNRTLLERIRCMMDCAGMPKMFWAEAANTAAYLINRSPSREIENRAPMELWTSYKQDYQGLRIFRSLCYAHVNQGKLEPRACRCIFLGYSDECKGYRVWRTDKANHKVFVSRYCSVQRTPSIQTSNGESAEGSSEVTIIENVLNDGTNHEVQPKVELQGQHTSGGDSSSGTMSSSSNIESNVNTYSLARDRERRKVIKPIRFWDDDDVSAIAFLAAEHESELEPMSYREAINSVEKEKWVREMEEEMESLIKNETSELVDKPADQRPVSCKWIFKLKEGLNNNDPPRYKARLVAKGFTQQAGRCKTAFLHGNLEETIFMNQPEGVIEKGKENKVCLLKRSEDDNCVYFKQYKVHEYVYLLLYVDDMLLACKDQEEISATKRLLMQGLDMKELGKAKKILGTEITRDRVKGELKMSQGSYVKKILKNYGMENCKPVTAPLALDYKLPDLGYAVSLVSRYISNPGKMHWLVVKWIFRYLAGTRTLGLLFGQSSQVESQVEGFVDSDFVKDLDKGRSLTGYLFKVEGSLVSWKAQLQPVVALSTTEAEYIALTESLRRLCG</sequence>
<protein>
    <recommendedName>
        <fullName evidence="4">Integrase catalytic domain-containing protein</fullName>
    </recommendedName>
</protein>
<dbReference type="GO" id="GO:0003676">
    <property type="term" value="F:nucleic acid binding"/>
    <property type="evidence" value="ECO:0007669"/>
    <property type="project" value="InterPro"/>
</dbReference>
<dbReference type="Pfam" id="PF07727">
    <property type="entry name" value="RVT_2"/>
    <property type="match status" value="2"/>
</dbReference>
<dbReference type="PANTHER" id="PTHR42648:SF28">
    <property type="entry name" value="TRANSPOSON-ENCODED PROTEIN WITH RIBONUCLEASE H-LIKE AND RETROVIRUS ZINC FINGER-LIKE DOMAINS"/>
    <property type="match status" value="1"/>
</dbReference>
<dbReference type="InterPro" id="IPR013103">
    <property type="entry name" value="RVT_2"/>
</dbReference>
<dbReference type="Proteomes" id="UP001408789">
    <property type="component" value="Unassembled WGS sequence"/>
</dbReference>
<dbReference type="SUPFAM" id="SSF53098">
    <property type="entry name" value="Ribonuclease H-like"/>
    <property type="match status" value="1"/>
</dbReference>
<dbReference type="InterPro" id="IPR057670">
    <property type="entry name" value="SH3_retrovirus"/>
</dbReference>
<evidence type="ECO:0000256" key="3">
    <source>
        <dbReference type="SAM" id="MobiDB-lite"/>
    </source>
</evidence>
<evidence type="ECO:0000259" key="4">
    <source>
        <dbReference type="PROSITE" id="PS50994"/>
    </source>
</evidence>
<evidence type="ECO:0000256" key="2">
    <source>
        <dbReference type="ARBA" id="ARBA00022801"/>
    </source>
</evidence>
<feature type="domain" description="Integrase catalytic" evidence="4">
    <location>
        <begin position="260"/>
        <end position="329"/>
    </location>
</feature>
<dbReference type="AlphaFoldDB" id="A0AAP0GMU9"/>
<comment type="caution">
    <text evidence="5">The sequence shown here is derived from an EMBL/GenBank/DDBJ whole genome shotgun (WGS) entry which is preliminary data.</text>
</comment>
<evidence type="ECO:0000313" key="6">
    <source>
        <dbReference type="Proteomes" id="UP001408789"/>
    </source>
</evidence>
<dbReference type="GO" id="GO:0046872">
    <property type="term" value="F:metal ion binding"/>
    <property type="evidence" value="ECO:0007669"/>
    <property type="project" value="UniProtKB-KW"/>
</dbReference>
<reference evidence="5 6" key="1">
    <citation type="submission" date="2024-04" db="EMBL/GenBank/DDBJ databases">
        <title>The reference genome of an endangered Asteraceae, Deinandra increscens subsp. villosa, native to the Central Coast of California.</title>
        <authorList>
            <person name="Guilliams M."/>
            <person name="Hasenstab-Lehman K."/>
            <person name="Meyer R."/>
            <person name="Mcevoy S."/>
        </authorList>
    </citation>
    <scope>NUCLEOTIDE SEQUENCE [LARGE SCALE GENOMIC DNA]</scope>
    <source>
        <tissue evidence="5">Leaf</tissue>
    </source>
</reference>
<dbReference type="PANTHER" id="PTHR42648">
    <property type="entry name" value="TRANSPOSASE, PUTATIVE-RELATED"/>
    <property type="match status" value="1"/>
</dbReference>
<dbReference type="InterPro" id="IPR001584">
    <property type="entry name" value="Integrase_cat-core"/>
</dbReference>
<name>A0AAP0GMU9_9ASTR</name>
<keyword evidence="6" id="KW-1185">Reference proteome</keyword>
<evidence type="ECO:0000256" key="1">
    <source>
        <dbReference type="ARBA" id="ARBA00022723"/>
    </source>
</evidence>
<accession>A0AAP0GMU9</accession>
<proteinExistence type="predicted"/>
<feature type="region of interest" description="Disordered" evidence="3">
    <location>
        <begin position="430"/>
        <end position="456"/>
    </location>
</feature>
<keyword evidence="1" id="KW-0479">Metal-binding</keyword>
<feature type="compositionally biased region" description="Low complexity" evidence="3">
    <location>
        <begin position="437"/>
        <end position="456"/>
    </location>
</feature>
<dbReference type="GO" id="GO:0015074">
    <property type="term" value="P:DNA integration"/>
    <property type="evidence" value="ECO:0007669"/>
    <property type="project" value="InterPro"/>
</dbReference>
<dbReference type="Pfam" id="PF25597">
    <property type="entry name" value="SH3_retrovirus"/>
    <property type="match status" value="1"/>
</dbReference>
<gene>
    <name evidence="5" type="ORF">SSX86_025059</name>
</gene>
<keyword evidence="2" id="KW-0378">Hydrolase</keyword>